<comment type="caution">
    <text evidence="1">The sequence shown here is derived from an EMBL/GenBank/DDBJ whole genome shotgun (WGS) entry which is preliminary data.</text>
</comment>
<evidence type="ECO:0000313" key="1">
    <source>
        <dbReference type="EMBL" id="MEK0082071.1"/>
    </source>
</evidence>
<name>A0ABU8XLJ1_9PROT</name>
<dbReference type="Pfam" id="PF04317">
    <property type="entry name" value="DUF463"/>
    <property type="match status" value="1"/>
</dbReference>
<dbReference type="RefSeq" id="WP_418157926.1">
    <property type="nucleotide sequence ID" value="NZ_JBBLZC010000002.1"/>
</dbReference>
<protein>
    <submittedName>
        <fullName evidence="1">YcjX family protein</fullName>
    </submittedName>
</protein>
<gene>
    <name evidence="1" type="ORF">U1T56_02825</name>
</gene>
<dbReference type="PIRSF" id="PIRSF019381">
    <property type="entry name" value="YcjX"/>
    <property type="match status" value="1"/>
</dbReference>
<dbReference type="InterPro" id="IPR007413">
    <property type="entry name" value="YcjX-like"/>
</dbReference>
<dbReference type="EMBL" id="JBBLZC010000002">
    <property type="protein sequence ID" value="MEK0082071.1"/>
    <property type="molecule type" value="Genomic_DNA"/>
</dbReference>
<proteinExistence type="predicted"/>
<accession>A0ABU8XLJ1</accession>
<keyword evidence="2" id="KW-1185">Reference proteome</keyword>
<sequence>MPSLTSYLNPMRVLGDAWDEIGILADRALNRHLRLAVTGLSRSGKTVFITSLVHHLVDGHGLPFLEAVHDQRYLGARIVDEDRPDRFPYRRFHADLTAKPPRWPKATDRLATLELELAYRTRSLVLRQVQPIQHLTLELIDYPGEWLLDLPLLEQSFARFSADALALAEDPVRREAARDWLEALRGFDPEAPEDENAIAGVSELFRRYLLRCHNELGLSRVQPGRFTNPGELEGSATLRFCPLPPGETRPGTNRARMAERFERYREEVVRRFYEEHFSRFDRQIVLVDLLSSLNAGPAHFADTQETLSLIMKSFRYGSTGLLGRLFAPKIDRLLFAVSKADHVAPNQHPALKQLLELMIQPAARAPRFQGITVEVMTLASLRCTDVVRTEHDGQTLSCVRGRLKNEDRETVLFPGEIPPELPEPEDWTSGRFRFKEFAPRRLQPSAAGQHIRLDQALQFLIGDKLV</sequence>
<organism evidence="1 2">
    <name type="scientific">Benzoatithermus flavus</name>
    <dbReference type="NCBI Taxonomy" id="3108223"/>
    <lineage>
        <taxon>Bacteria</taxon>
        <taxon>Pseudomonadati</taxon>
        <taxon>Pseudomonadota</taxon>
        <taxon>Alphaproteobacteria</taxon>
        <taxon>Geminicoccales</taxon>
        <taxon>Geminicoccaceae</taxon>
        <taxon>Benzoatithermus</taxon>
    </lineage>
</organism>
<evidence type="ECO:0000313" key="2">
    <source>
        <dbReference type="Proteomes" id="UP001375743"/>
    </source>
</evidence>
<reference evidence="1 2" key="1">
    <citation type="submission" date="2024-01" db="EMBL/GenBank/DDBJ databases">
        <title>Multi-omics insights into the function and evolution of sodium benzoate biodegradation pathways in Benzoatithermus flavus gen. nov., sp. nov. from hot spring.</title>
        <authorList>
            <person name="Hu C.-J."/>
            <person name="Li W.-J."/>
        </authorList>
    </citation>
    <scope>NUCLEOTIDE SEQUENCE [LARGE SCALE GENOMIC DNA]</scope>
    <source>
        <strain evidence="1 2">SYSU G07066</strain>
    </source>
</reference>
<dbReference type="PANTHER" id="PTHR38605:SF1">
    <property type="entry name" value="ATPASE"/>
    <property type="match status" value="1"/>
</dbReference>
<dbReference type="Proteomes" id="UP001375743">
    <property type="component" value="Unassembled WGS sequence"/>
</dbReference>
<dbReference type="PANTHER" id="PTHR38605">
    <property type="entry name" value="ATPASE-RELATED"/>
    <property type="match status" value="1"/>
</dbReference>